<evidence type="ECO:0000313" key="4">
    <source>
        <dbReference type="RefSeq" id="XP_034253513.1"/>
    </source>
</evidence>
<reference evidence="4 5" key="1">
    <citation type="submission" date="2025-04" db="UniProtKB">
        <authorList>
            <consortium name="RefSeq"/>
        </authorList>
    </citation>
    <scope>IDENTIFICATION</scope>
    <source>
        <tissue evidence="4 5">Total insect</tissue>
    </source>
</reference>
<sequence length="232" mass="26309">MWCHDCGKTTADVEACVDRGHALCSLGKLRKTRLEQAAPLMLQLEDMVKAELKIMGRLEGAKNTVEELQRECRTRLRQVRDAQKKLRVAMDDDSGDLETSDLEVHMPQGLDKLQDAVSLLEGLEGKCGLWHRDGSQWKGDVRGNRSLLDALVLQLHHNGCITKERPSREQQQLQQRVQQQHWQQLRRGNTGPPSIGVQGQWSATLGRELIPCYDEGGISNYLPIPLPYYIHQ</sequence>
<feature type="region of interest" description="Disordered" evidence="2">
    <location>
        <begin position="164"/>
        <end position="195"/>
    </location>
</feature>
<dbReference type="Proteomes" id="UP000515158">
    <property type="component" value="Unplaced"/>
</dbReference>
<keyword evidence="1" id="KW-0175">Coiled coil</keyword>
<feature type="coiled-coil region" evidence="1">
    <location>
        <begin position="58"/>
        <end position="85"/>
    </location>
</feature>
<protein>
    <submittedName>
        <fullName evidence="4 5">Uncharacterized protein LOC117652591 isoform X1</fullName>
    </submittedName>
</protein>
<dbReference type="KEGG" id="tpal:117652591"/>
<dbReference type="AlphaFoldDB" id="A0A6P9A6B9"/>
<feature type="compositionally biased region" description="Low complexity" evidence="2">
    <location>
        <begin position="169"/>
        <end position="187"/>
    </location>
</feature>
<dbReference type="RefSeq" id="XP_034253513.1">
    <property type="nucleotide sequence ID" value="XM_034397622.1"/>
</dbReference>
<dbReference type="RefSeq" id="XP_034253515.1">
    <property type="nucleotide sequence ID" value="XM_034397624.1"/>
</dbReference>
<gene>
    <name evidence="4 5" type="primary">LOC117652591</name>
</gene>
<dbReference type="GeneID" id="117652591"/>
<evidence type="ECO:0000256" key="2">
    <source>
        <dbReference type="SAM" id="MobiDB-lite"/>
    </source>
</evidence>
<evidence type="ECO:0000256" key="1">
    <source>
        <dbReference type="SAM" id="Coils"/>
    </source>
</evidence>
<name>A0A6P9A6B9_THRPL</name>
<keyword evidence="3" id="KW-1185">Reference proteome</keyword>
<organism evidence="4">
    <name type="scientific">Thrips palmi</name>
    <name type="common">Melon thrips</name>
    <dbReference type="NCBI Taxonomy" id="161013"/>
    <lineage>
        <taxon>Eukaryota</taxon>
        <taxon>Metazoa</taxon>
        <taxon>Ecdysozoa</taxon>
        <taxon>Arthropoda</taxon>
        <taxon>Hexapoda</taxon>
        <taxon>Insecta</taxon>
        <taxon>Pterygota</taxon>
        <taxon>Neoptera</taxon>
        <taxon>Paraneoptera</taxon>
        <taxon>Thysanoptera</taxon>
        <taxon>Terebrantia</taxon>
        <taxon>Thripoidea</taxon>
        <taxon>Thripidae</taxon>
        <taxon>Thrips</taxon>
    </lineage>
</organism>
<evidence type="ECO:0000313" key="3">
    <source>
        <dbReference type="Proteomes" id="UP000515158"/>
    </source>
</evidence>
<proteinExistence type="predicted"/>
<accession>A0A6P9A6B9</accession>
<evidence type="ECO:0000313" key="5">
    <source>
        <dbReference type="RefSeq" id="XP_034253515.1"/>
    </source>
</evidence>